<proteinExistence type="predicted"/>
<accession>A0A081BPI2</accession>
<dbReference type="SUPFAM" id="SSF53850">
    <property type="entry name" value="Periplasmic binding protein-like II"/>
    <property type="match status" value="1"/>
</dbReference>
<reference evidence="1" key="1">
    <citation type="journal article" date="2015" name="PeerJ">
        <title>First genomic representation of candidate bacterial phylum KSB3 points to enhanced environmental sensing as a trigger of wastewater bulking.</title>
        <authorList>
            <person name="Sekiguchi Y."/>
            <person name="Ohashi A."/>
            <person name="Parks D.H."/>
            <person name="Yamauchi T."/>
            <person name="Tyson G.W."/>
            <person name="Hugenholtz P."/>
        </authorList>
    </citation>
    <scope>NUCLEOTIDE SEQUENCE [LARGE SCALE GENOMIC DNA]</scope>
</reference>
<sequence>MFKASKDKAAAAKFLEFLYQDEWRLRFDQMAGFPPVTKSLGDNPAFQDPTYQTMIKAMDGAKPWPLVVEWPEISDVIWNAQTAVLLKEKDAKTALDEAAAQIDEIRGLK</sequence>
<organism evidence="1">
    <name type="scientific">Candidatus Moduliflexus flocculans</name>
    <dbReference type="NCBI Taxonomy" id="1499966"/>
    <lineage>
        <taxon>Bacteria</taxon>
        <taxon>Candidatus Moduliflexota</taxon>
        <taxon>Candidatus Moduliflexia</taxon>
        <taxon>Candidatus Moduliflexales</taxon>
        <taxon>Candidatus Moduliflexaceae</taxon>
    </lineage>
</organism>
<keyword evidence="2" id="KW-1185">Reference proteome</keyword>
<dbReference type="STRING" id="1499966.U14_03549"/>
<dbReference type="Proteomes" id="UP000030700">
    <property type="component" value="Unassembled WGS sequence"/>
</dbReference>
<evidence type="ECO:0000313" key="1">
    <source>
        <dbReference type="EMBL" id="GAK52298.1"/>
    </source>
</evidence>
<dbReference type="EMBL" id="DF820458">
    <property type="protein sequence ID" value="GAK52298.1"/>
    <property type="molecule type" value="Genomic_DNA"/>
</dbReference>
<name>A0A081BPI2_9BACT</name>
<dbReference type="AlphaFoldDB" id="A0A081BPI2"/>
<evidence type="ECO:0000313" key="2">
    <source>
        <dbReference type="Proteomes" id="UP000030700"/>
    </source>
</evidence>
<dbReference type="HOGENOM" id="CLU_2178638_0_0_0"/>
<dbReference type="Gene3D" id="3.40.190.10">
    <property type="entry name" value="Periplasmic binding protein-like II"/>
    <property type="match status" value="2"/>
</dbReference>
<gene>
    <name evidence="1" type="ORF">U14_03549</name>
</gene>
<protein>
    <submittedName>
        <fullName evidence="1">Extracellular solute-binding protein family 1</fullName>
    </submittedName>
</protein>